<proteinExistence type="predicted"/>
<sequence length="76" mass="9110">MRTAAYNVDVASDRRRRKNVQGTFFVLEIIKMSTKIKKRLTIEKDMAILFSYVVNKINRMIMLKKRWRYLRIAGIT</sequence>
<gene>
    <name evidence="1" type="ORF">RTO_30340</name>
</gene>
<organism evidence="1 2">
    <name type="scientific">[Ruminococcus] torques L2-14</name>
    <dbReference type="NCBI Taxonomy" id="657313"/>
    <lineage>
        <taxon>Bacteria</taxon>
        <taxon>Bacillati</taxon>
        <taxon>Bacillota</taxon>
        <taxon>Clostridia</taxon>
        <taxon>Lachnospirales</taxon>
        <taxon>Lachnospiraceae</taxon>
        <taxon>Mediterraneibacter</taxon>
    </lineage>
</organism>
<evidence type="ECO:0000313" key="2">
    <source>
        <dbReference type="Proteomes" id="UP000008956"/>
    </source>
</evidence>
<dbReference type="EMBL" id="FP929055">
    <property type="protein sequence ID" value="CBL27438.1"/>
    <property type="molecule type" value="Genomic_DNA"/>
</dbReference>
<evidence type="ECO:0000313" key="1">
    <source>
        <dbReference type="EMBL" id="CBL27438.1"/>
    </source>
</evidence>
<dbReference type="Proteomes" id="UP000008956">
    <property type="component" value="Chromosome"/>
</dbReference>
<reference evidence="1 2" key="2">
    <citation type="submission" date="2010-03" db="EMBL/GenBank/DDBJ databases">
        <authorList>
            <person name="Pajon A."/>
        </authorList>
    </citation>
    <scope>NUCLEOTIDE SEQUENCE [LARGE SCALE GENOMIC DNA]</scope>
    <source>
        <strain evidence="1 2">L2-14</strain>
    </source>
</reference>
<dbReference type="PATRIC" id="fig|657313.3.peg.2919"/>
<accession>D4M078</accession>
<name>D4M078_9FIRM</name>
<dbReference type="KEGG" id="rto:RTO_30340"/>
<reference evidence="1 2" key="1">
    <citation type="submission" date="2010-03" db="EMBL/GenBank/DDBJ databases">
        <title>The genome sequence of Ruminococcus torques L2-14.</title>
        <authorList>
            <consortium name="metaHIT consortium -- http://www.metahit.eu/"/>
            <person name="Pajon A."/>
            <person name="Turner K."/>
            <person name="Parkhill J."/>
            <person name="Duncan S."/>
            <person name="Flint H."/>
        </authorList>
    </citation>
    <scope>NUCLEOTIDE SEQUENCE [LARGE SCALE GENOMIC DNA]</scope>
    <source>
        <strain evidence="1 2">L2-14</strain>
    </source>
</reference>
<dbReference type="AlphaFoldDB" id="D4M078"/>
<protein>
    <submittedName>
        <fullName evidence="1">Uncharacterized protein</fullName>
    </submittedName>
</protein>
<dbReference type="HOGENOM" id="CLU_2652253_0_0_9"/>